<keyword evidence="1" id="KW-0472">Membrane</keyword>
<proteinExistence type="predicted"/>
<evidence type="ECO:0000256" key="1">
    <source>
        <dbReference type="SAM" id="Phobius"/>
    </source>
</evidence>
<organism evidence="2">
    <name type="scientific">marine sediment metagenome</name>
    <dbReference type="NCBI Taxonomy" id="412755"/>
    <lineage>
        <taxon>unclassified sequences</taxon>
        <taxon>metagenomes</taxon>
        <taxon>ecological metagenomes</taxon>
    </lineage>
</organism>
<accession>X1PAT1</accession>
<keyword evidence="1" id="KW-1133">Transmembrane helix</keyword>
<feature type="transmembrane region" description="Helical" evidence="1">
    <location>
        <begin position="47"/>
        <end position="69"/>
    </location>
</feature>
<protein>
    <recommendedName>
        <fullName evidence="3">Zinc-ribbon domain-containing protein</fullName>
    </recommendedName>
</protein>
<evidence type="ECO:0008006" key="3">
    <source>
        <dbReference type="Google" id="ProtNLM"/>
    </source>
</evidence>
<gene>
    <name evidence="2" type="ORF">S06H3_49986</name>
</gene>
<sequence>AILHPKTRIAYRYCPQCRVRFPASARECPKCGDKVSSSPENRLESPIPWYASVIIIIIGVICWVLGAGLEIAGLDEAGRFLVYAPLGNLLGLSLRP</sequence>
<dbReference type="EMBL" id="BARV01031606">
    <property type="protein sequence ID" value="GAI39561.1"/>
    <property type="molecule type" value="Genomic_DNA"/>
</dbReference>
<name>X1PAT1_9ZZZZ</name>
<comment type="caution">
    <text evidence="2">The sequence shown here is derived from an EMBL/GenBank/DDBJ whole genome shotgun (WGS) entry which is preliminary data.</text>
</comment>
<dbReference type="AlphaFoldDB" id="X1PAT1"/>
<reference evidence="2" key="1">
    <citation type="journal article" date="2014" name="Front. Microbiol.">
        <title>High frequency of phylogenetically diverse reductive dehalogenase-homologous genes in deep subseafloor sedimentary metagenomes.</title>
        <authorList>
            <person name="Kawai M."/>
            <person name="Futagami T."/>
            <person name="Toyoda A."/>
            <person name="Takaki Y."/>
            <person name="Nishi S."/>
            <person name="Hori S."/>
            <person name="Arai W."/>
            <person name="Tsubouchi T."/>
            <person name="Morono Y."/>
            <person name="Uchiyama I."/>
            <person name="Ito T."/>
            <person name="Fujiyama A."/>
            <person name="Inagaki F."/>
            <person name="Takami H."/>
        </authorList>
    </citation>
    <scope>NUCLEOTIDE SEQUENCE</scope>
    <source>
        <strain evidence="2">Expedition CK06-06</strain>
    </source>
</reference>
<feature type="non-terminal residue" evidence="2">
    <location>
        <position position="1"/>
    </location>
</feature>
<evidence type="ECO:0000313" key="2">
    <source>
        <dbReference type="EMBL" id="GAI39561.1"/>
    </source>
</evidence>
<keyword evidence="1" id="KW-0812">Transmembrane</keyword>